<accession>A0ACC0VZ70</accession>
<evidence type="ECO:0000313" key="2">
    <source>
        <dbReference type="Proteomes" id="UP001163321"/>
    </source>
</evidence>
<comment type="caution">
    <text evidence="1">The sequence shown here is derived from an EMBL/GenBank/DDBJ whole genome shotgun (WGS) entry which is preliminary data.</text>
</comment>
<dbReference type="EMBL" id="CM047584">
    <property type="protein sequence ID" value="KAI9911670.1"/>
    <property type="molecule type" value="Genomic_DNA"/>
</dbReference>
<proteinExistence type="predicted"/>
<gene>
    <name evidence="1" type="ORF">PsorP6_009151</name>
</gene>
<sequence length="278" mass="30606">MHDTYCMYVSKSLKKNIRTSTAAQDPLHMLKAYDKSEHRLLVIGGSGFVGSNILQRAIQKGIEVRALNPSGKPQWQDVSWIDQVEWHKGDVFNETQLEKAVEGITGVISTVGAFGTNEFMEKVCGDTTIHAVQAAQRAGVKRFAFVSNSRVGSYYPSWMPLYGYYHGKERAEAALLARFPQTGVALRPGFIYGWRRTRKGYGIPLQLIGAPLFMLARNLGPISTALSYVPFFGEEMRATIPVAAVAKAAVLSAIGPVHGQTLDTTSMLELADSFHVHE</sequence>
<keyword evidence="2" id="KW-1185">Reference proteome</keyword>
<organism evidence="1 2">
    <name type="scientific">Peronosclerospora sorghi</name>
    <dbReference type="NCBI Taxonomy" id="230839"/>
    <lineage>
        <taxon>Eukaryota</taxon>
        <taxon>Sar</taxon>
        <taxon>Stramenopiles</taxon>
        <taxon>Oomycota</taxon>
        <taxon>Peronosporomycetes</taxon>
        <taxon>Peronosporales</taxon>
        <taxon>Peronosporaceae</taxon>
        <taxon>Peronosclerospora</taxon>
    </lineage>
</organism>
<protein>
    <submittedName>
        <fullName evidence="1">Uncharacterized protein</fullName>
    </submittedName>
</protein>
<name>A0ACC0VZ70_9STRA</name>
<evidence type="ECO:0000313" key="1">
    <source>
        <dbReference type="EMBL" id="KAI9911670.1"/>
    </source>
</evidence>
<reference evidence="1 2" key="1">
    <citation type="journal article" date="2022" name="bioRxiv">
        <title>The genome of the oomycete Peronosclerospora sorghi, a cosmopolitan pathogen of maize and sorghum, is inflated with dispersed pseudogenes.</title>
        <authorList>
            <person name="Fletcher K."/>
            <person name="Martin F."/>
            <person name="Isakeit T."/>
            <person name="Cavanaugh K."/>
            <person name="Magill C."/>
            <person name="Michelmore R."/>
        </authorList>
    </citation>
    <scope>NUCLEOTIDE SEQUENCE [LARGE SCALE GENOMIC DNA]</scope>
    <source>
        <strain evidence="1">P6</strain>
    </source>
</reference>
<dbReference type="Proteomes" id="UP001163321">
    <property type="component" value="Chromosome 5"/>
</dbReference>